<feature type="binding site" evidence="11">
    <location>
        <begin position="77"/>
        <end position="78"/>
    </location>
    <ligand>
        <name>pyridoxal 5'-phosphate</name>
        <dbReference type="ChEBI" id="CHEBI:597326"/>
    </ligand>
</feature>
<comment type="function">
    <text evidence="11">Catalyzes the reversible conversion of 3-phosphohydroxypyruvate to phosphoserine and of 3-hydroxy-2-oxo-4-phosphonooxybutanoate to phosphohydroxythreonine.</text>
</comment>
<evidence type="ECO:0000256" key="5">
    <source>
        <dbReference type="ARBA" id="ARBA00022679"/>
    </source>
</evidence>
<feature type="binding site" evidence="11">
    <location>
        <position position="43"/>
    </location>
    <ligand>
        <name>L-glutamate</name>
        <dbReference type="ChEBI" id="CHEBI:29985"/>
    </ligand>
</feature>
<dbReference type="InterPro" id="IPR015421">
    <property type="entry name" value="PyrdxlP-dep_Trfase_major"/>
</dbReference>
<dbReference type="EC" id="2.6.1.52" evidence="11"/>
<comment type="caution">
    <text evidence="11">Lacks conserved residue(s) required for the propagation of feature annotation.</text>
</comment>
<evidence type="ECO:0000256" key="1">
    <source>
        <dbReference type="ARBA" id="ARBA00005099"/>
    </source>
</evidence>
<keyword evidence="8 11" id="KW-0718">Serine biosynthesis</keyword>
<evidence type="ECO:0000313" key="14">
    <source>
        <dbReference type="Proteomes" id="UP001228403"/>
    </source>
</evidence>
<keyword evidence="5 11" id="KW-0808">Transferase</keyword>
<comment type="similarity">
    <text evidence="2 11">Belongs to the class-V pyridoxal-phosphate-dependent aminotransferase family. SerC subfamily.</text>
</comment>
<feature type="modified residue" description="N6-(pyridoxal phosphate)lysine" evidence="11">
    <location>
        <position position="194"/>
    </location>
</feature>
<comment type="pathway">
    <text evidence="11">Cofactor biosynthesis; pyridoxine 5'-phosphate biosynthesis; pyridoxine 5'-phosphate from D-erythrose 4-phosphate: step 3/5.</text>
</comment>
<dbReference type="GO" id="GO:0004648">
    <property type="term" value="F:O-phospho-L-serine:2-oxoglutarate aminotransferase activity"/>
    <property type="evidence" value="ECO:0007669"/>
    <property type="project" value="UniProtKB-EC"/>
</dbReference>
<evidence type="ECO:0000256" key="3">
    <source>
        <dbReference type="ARBA" id="ARBA00022576"/>
    </source>
</evidence>
<evidence type="ECO:0000313" key="13">
    <source>
        <dbReference type="EMBL" id="MDM8144470.1"/>
    </source>
</evidence>
<dbReference type="InterPro" id="IPR022278">
    <property type="entry name" value="Pser_aminoTfrase"/>
</dbReference>
<evidence type="ECO:0000256" key="7">
    <source>
        <dbReference type="ARBA" id="ARBA00023096"/>
    </source>
</evidence>
<comment type="caution">
    <text evidence="13">The sequence shown here is derived from an EMBL/GenBank/DDBJ whole genome shotgun (WGS) entry which is preliminary data.</text>
</comment>
<comment type="catalytic activity">
    <reaction evidence="10 11">
        <text>O-phospho-L-serine + 2-oxoglutarate = 3-phosphooxypyruvate + L-glutamate</text>
        <dbReference type="Rhea" id="RHEA:14329"/>
        <dbReference type="ChEBI" id="CHEBI:16810"/>
        <dbReference type="ChEBI" id="CHEBI:18110"/>
        <dbReference type="ChEBI" id="CHEBI:29985"/>
        <dbReference type="ChEBI" id="CHEBI:57524"/>
        <dbReference type="EC" id="2.6.1.52"/>
    </reaction>
</comment>
<comment type="cofactor">
    <cofactor evidence="11">
        <name>pyridoxal 5'-phosphate</name>
        <dbReference type="ChEBI" id="CHEBI:597326"/>
    </cofactor>
    <text evidence="11">Binds 1 pyridoxal phosphate per subunit.</text>
</comment>
<comment type="pathway">
    <text evidence="1 11">Amino-acid biosynthesis; L-serine biosynthesis; L-serine from 3-phospho-D-glycerate: step 2/3.</text>
</comment>
<reference evidence="14" key="2">
    <citation type="submission" date="2023-07" db="EMBL/GenBank/DDBJ databases">
        <title>Identification and characterization of horizontal gene transfer across gut microbiota members of farm animals based on homology search.</title>
        <authorList>
            <person name="Schwarzerova J."/>
            <person name="Nykrynova M."/>
            <person name="Jureckova K."/>
            <person name="Cejkova D."/>
            <person name="Rychlik I."/>
        </authorList>
    </citation>
    <scope>NUCLEOTIDE SEQUENCE [LARGE SCALE GENOMIC DNA]</scope>
    <source>
        <strain evidence="14">ET4</strain>
    </source>
</reference>
<dbReference type="PANTHER" id="PTHR43247">
    <property type="entry name" value="PHOSPHOSERINE AMINOTRANSFERASE"/>
    <property type="match status" value="1"/>
</dbReference>
<evidence type="ECO:0000256" key="6">
    <source>
        <dbReference type="ARBA" id="ARBA00022898"/>
    </source>
</evidence>
<dbReference type="PANTHER" id="PTHR43247:SF1">
    <property type="entry name" value="PHOSPHOSERINE AMINOTRANSFERASE"/>
    <property type="match status" value="1"/>
</dbReference>
<evidence type="ECO:0000256" key="2">
    <source>
        <dbReference type="ARBA" id="ARBA00006904"/>
    </source>
</evidence>
<dbReference type="HAMAP" id="MF_00160">
    <property type="entry name" value="SerC_aminotrans_5"/>
    <property type="match status" value="1"/>
</dbReference>
<feature type="binding site" evidence="11">
    <location>
        <position position="170"/>
    </location>
    <ligand>
        <name>pyridoxal 5'-phosphate</name>
        <dbReference type="ChEBI" id="CHEBI:597326"/>
    </ligand>
</feature>
<dbReference type="Gene3D" id="3.90.1150.10">
    <property type="entry name" value="Aspartate Aminotransferase, domain 1"/>
    <property type="match status" value="1"/>
</dbReference>
<keyword evidence="6 11" id="KW-0663">Pyridoxal phosphate</keyword>
<comment type="subcellular location">
    <subcellularLocation>
        <location evidence="11">Cytoplasm</location>
    </subcellularLocation>
</comment>
<keyword evidence="3 11" id="KW-0032">Aminotransferase</keyword>
<dbReference type="SUPFAM" id="SSF53383">
    <property type="entry name" value="PLP-dependent transferases"/>
    <property type="match status" value="1"/>
</dbReference>
<sequence>MSELLYNFNAGPSTLPREVVEATAQACLDFNGSGLSLMEIPHRSPEFKAVLQEARSLVRTLLDVPQDYEILFLSGGARMEFCRVPYNFLRRKAAYLDTGTWAWQALQEAVHFGEVVTVASSRQEHYTYIPQDFEQQVPEDADYFHFTSNNTIYGTELRRDPSVSVPLIADMSSDILSRPVEVSRYSCIYAGAQKNLSMAGVNLVLVRRDALQSVDRYIPMMLDYRAHVEADSMLNTPPVLPVYTALLNLRWLYRQGGVEEMDRRARERATVLYDEIGRNRLFRAVAREDSRSLMNICFVMDDEFAAREQDFLDFVEQRGIRNIRGHRSVGGFRASCYNAMPLEGVMTLRQSMRDFEKQVLFGK</sequence>
<keyword evidence="7 11" id="KW-0664">Pyridoxine biosynthesis</keyword>
<keyword evidence="14" id="KW-1185">Reference proteome</keyword>
<evidence type="ECO:0000256" key="10">
    <source>
        <dbReference type="ARBA" id="ARBA00049007"/>
    </source>
</evidence>
<proteinExistence type="inferred from homology"/>
<dbReference type="InterPro" id="IPR000192">
    <property type="entry name" value="Aminotrans_V_dom"/>
</dbReference>
<dbReference type="NCBIfam" id="NF003764">
    <property type="entry name" value="PRK05355.1"/>
    <property type="match status" value="1"/>
</dbReference>
<keyword evidence="11" id="KW-0963">Cytoplasm</keyword>
<feature type="binding site" evidence="11">
    <location>
        <position position="151"/>
    </location>
    <ligand>
        <name>pyridoxal 5'-phosphate</name>
        <dbReference type="ChEBI" id="CHEBI:597326"/>
    </ligand>
</feature>
<protein>
    <recommendedName>
        <fullName evidence="11">Phosphoserine aminotransferase</fullName>
        <ecNumber evidence="11">2.6.1.52</ecNumber>
    </recommendedName>
    <alternativeName>
        <fullName evidence="11">Phosphohydroxythreonine aminotransferase</fullName>
        <shortName evidence="11">PSAT</shortName>
    </alternativeName>
</protein>
<comment type="subunit">
    <text evidence="11">Homodimer.</text>
</comment>
<evidence type="ECO:0000256" key="9">
    <source>
        <dbReference type="ARBA" id="ARBA00047630"/>
    </source>
</evidence>
<dbReference type="Proteomes" id="UP001228403">
    <property type="component" value="Unassembled WGS sequence"/>
</dbReference>
<dbReference type="Pfam" id="PF00266">
    <property type="entry name" value="Aminotran_5"/>
    <property type="match status" value="1"/>
</dbReference>
<evidence type="ECO:0000256" key="8">
    <source>
        <dbReference type="ARBA" id="ARBA00023299"/>
    </source>
</evidence>
<evidence type="ECO:0000256" key="11">
    <source>
        <dbReference type="HAMAP-Rule" id="MF_00160"/>
    </source>
</evidence>
<feature type="binding site" evidence="11">
    <location>
        <position position="101"/>
    </location>
    <ligand>
        <name>pyridoxal 5'-phosphate</name>
        <dbReference type="ChEBI" id="CHEBI:597326"/>
    </ligand>
</feature>
<evidence type="ECO:0000259" key="12">
    <source>
        <dbReference type="Pfam" id="PF00266"/>
    </source>
</evidence>
<accession>A0ABT7U1S3</accession>
<dbReference type="InterPro" id="IPR015422">
    <property type="entry name" value="PyrdxlP-dep_Trfase_small"/>
</dbReference>
<dbReference type="EMBL" id="JAUDCF010000001">
    <property type="protein sequence ID" value="MDM8144470.1"/>
    <property type="molecule type" value="Genomic_DNA"/>
</dbReference>
<organism evidence="13 14">
    <name type="scientific">Bacteroides eggerthii</name>
    <dbReference type="NCBI Taxonomy" id="28111"/>
    <lineage>
        <taxon>Bacteria</taxon>
        <taxon>Pseudomonadati</taxon>
        <taxon>Bacteroidota</taxon>
        <taxon>Bacteroidia</taxon>
        <taxon>Bacteroidales</taxon>
        <taxon>Bacteroidaceae</taxon>
        <taxon>Bacteroides</taxon>
    </lineage>
</organism>
<reference evidence="13 14" key="1">
    <citation type="submission" date="2023-06" db="EMBL/GenBank/DDBJ databases">
        <authorList>
            <person name="Zeman M."/>
            <person name="Kubasova T."/>
            <person name="Jahodarova E."/>
            <person name="Nykrynova M."/>
            <person name="Rychlik I."/>
        </authorList>
    </citation>
    <scope>NUCLEOTIDE SEQUENCE [LARGE SCALE GENOMIC DNA]</scope>
    <source>
        <strain evidence="13 14">ET4</strain>
    </source>
</reference>
<dbReference type="Gene3D" id="3.40.640.10">
    <property type="entry name" value="Type I PLP-dependent aspartate aminotransferase-like (Major domain)"/>
    <property type="match status" value="1"/>
</dbReference>
<keyword evidence="4 11" id="KW-0028">Amino-acid biosynthesis</keyword>
<dbReference type="InterPro" id="IPR015424">
    <property type="entry name" value="PyrdxlP-dep_Trfase"/>
</dbReference>
<dbReference type="PIRSF" id="PIRSF000525">
    <property type="entry name" value="SerC"/>
    <property type="match status" value="1"/>
</dbReference>
<feature type="binding site" evidence="11">
    <location>
        <begin position="235"/>
        <end position="236"/>
    </location>
    <ligand>
        <name>pyridoxal 5'-phosphate</name>
        <dbReference type="ChEBI" id="CHEBI:597326"/>
    </ligand>
</feature>
<feature type="binding site" evidence="11">
    <location>
        <position position="193"/>
    </location>
    <ligand>
        <name>pyridoxal 5'-phosphate</name>
        <dbReference type="ChEBI" id="CHEBI:597326"/>
    </ligand>
</feature>
<comment type="catalytic activity">
    <reaction evidence="9 11">
        <text>4-(phosphooxy)-L-threonine + 2-oxoglutarate = (R)-3-hydroxy-2-oxo-4-phosphooxybutanoate + L-glutamate</text>
        <dbReference type="Rhea" id="RHEA:16573"/>
        <dbReference type="ChEBI" id="CHEBI:16810"/>
        <dbReference type="ChEBI" id="CHEBI:29985"/>
        <dbReference type="ChEBI" id="CHEBI:58452"/>
        <dbReference type="ChEBI" id="CHEBI:58538"/>
        <dbReference type="EC" id="2.6.1.52"/>
    </reaction>
</comment>
<gene>
    <name evidence="11 13" type="primary">serC</name>
    <name evidence="13" type="ORF">QUW02_00750</name>
</gene>
<name>A0ABT7U1S3_9BACE</name>
<evidence type="ECO:0000256" key="4">
    <source>
        <dbReference type="ARBA" id="ARBA00022605"/>
    </source>
</evidence>
<feature type="domain" description="Aminotransferase class V" evidence="12">
    <location>
        <begin position="6"/>
        <end position="346"/>
    </location>
</feature>